<keyword evidence="13" id="KW-1185">Reference proteome</keyword>
<keyword evidence="7 12" id="KW-0482">Metalloprotease</keyword>
<evidence type="ECO:0000256" key="2">
    <source>
        <dbReference type="ARBA" id="ARBA00007357"/>
    </source>
</evidence>
<keyword evidence="4" id="KW-0479">Metal-binding</keyword>
<dbReference type="Proteomes" id="UP000076722">
    <property type="component" value="Unassembled WGS sequence"/>
</dbReference>
<gene>
    <name evidence="12" type="ORF">SISNIDRAFT_447870</name>
</gene>
<evidence type="ECO:0000259" key="11">
    <source>
        <dbReference type="Pfam" id="PF05649"/>
    </source>
</evidence>
<dbReference type="PANTHER" id="PTHR11733:SF167">
    <property type="entry name" value="FI17812P1-RELATED"/>
    <property type="match status" value="1"/>
</dbReference>
<dbReference type="GO" id="GO:0004222">
    <property type="term" value="F:metalloendopeptidase activity"/>
    <property type="evidence" value="ECO:0007669"/>
    <property type="project" value="InterPro"/>
</dbReference>
<dbReference type="PANTHER" id="PTHR11733">
    <property type="entry name" value="ZINC METALLOPROTEASE FAMILY M13 NEPRILYSIN-RELATED"/>
    <property type="match status" value="1"/>
</dbReference>
<dbReference type="OrthoDB" id="6475849at2759"/>
<keyword evidence="3 12" id="KW-0645">Protease</keyword>
<keyword evidence="9" id="KW-0812">Transmembrane</keyword>
<dbReference type="Gene3D" id="1.10.1380.10">
    <property type="entry name" value="Neutral endopeptidase , domain2"/>
    <property type="match status" value="2"/>
</dbReference>
<evidence type="ECO:0000256" key="8">
    <source>
        <dbReference type="SAM" id="MobiDB-lite"/>
    </source>
</evidence>
<dbReference type="InterPro" id="IPR008753">
    <property type="entry name" value="Peptidase_M13_N"/>
</dbReference>
<evidence type="ECO:0000256" key="3">
    <source>
        <dbReference type="ARBA" id="ARBA00022670"/>
    </source>
</evidence>
<dbReference type="AlphaFoldDB" id="A0A165AI46"/>
<dbReference type="EMBL" id="KV419394">
    <property type="protein sequence ID" value="KZS99033.1"/>
    <property type="molecule type" value="Genomic_DNA"/>
</dbReference>
<dbReference type="PRINTS" id="PR00786">
    <property type="entry name" value="NEPRILYSIN"/>
</dbReference>
<evidence type="ECO:0000256" key="1">
    <source>
        <dbReference type="ARBA" id="ARBA00001947"/>
    </source>
</evidence>
<keyword evidence="6" id="KW-0862">Zinc</keyword>
<accession>A0A165AI46</accession>
<evidence type="ECO:0000313" key="13">
    <source>
        <dbReference type="Proteomes" id="UP000076722"/>
    </source>
</evidence>
<name>A0A165AI46_9AGAM</name>
<dbReference type="Pfam" id="PF01431">
    <property type="entry name" value="Peptidase_M13"/>
    <property type="match status" value="1"/>
</dbReference>
<feature type="domain" description="Peptidase M13 C-terminal" evidence="10">
    <location>
        <begin position="656"/>
        <end position="866"/>
    </location>
</feature>
<sequence>MADTEHRPEEQEPLLAPESERATFSSFIGKASQEPFSFASKILLAVILVLLLLSSTFIGLFAGLQHRLSSSRKPDQGDDLPSVTITETYTITSTQTSTIVPKPTSSPKTPENICLTSDCVVLASSIITALDPSIDPCEDFYQFSNGGWLREHPIPADKGIYGRFNALAVENQRIAQSLLDVSSEVTESAGPDDVTRAKLANLYASCTNETQLNDLGSEGLLKLTRKVRNLWSATPEAPEEDTLRHAQLREKFTDAVAYLHSIDISAFFDIGIEGDEGDDPNFLVPIFSQPSLGLLAKEYYQEEEVVEVYTSVIEKALFVLDETENNSTSHTLRTSSPLVNAQEADQRMPWDKRASSPSKSQNVWPPWPFPTWGDPQPPKRENKTTRVKRLAKEVVHFERRIAQAGADLDVLYQDPIATYNPYPTENLTALLPVLDFPVYLSSFAVRSFPHKVIVTYPPYLTALSQILSNTTADVIESYMVLRIFFTYAENLGSETELWQINRKLFETLNGIKPGAVGDRGEWCVSRVENALGFALGRFFVQETFIGDSKTKGTKVITDIISAFKDSLRKLPWMDKSSADAAAEKASAIRVKVGYPLSPNTTNAESIERYYASVKIDRSDFFGDMLSAAVDNEKKAWATLGKRRDLEAWEMNPSTVNAYFNPPANEIVFPAGIMRPPFYHRTWPSYMAYGAFGAVAAHELTHAFDSSGRMYNPQGKLEQWWSNATSEGFEERKTCISKQYSAYTIDDGKGGQIHVNGNLTSGENIGDSGLVQAFRAWKSQYSQSLKQGEEYILPGLNYTREQLFFIAFGQVWGQSIKPQAAVQRIRTDPHSPNQFRVDGTLSNIKEFAEAFKCRPGSKLNPPVKERCELW</sequence>
<reference evidence="12 13" key="1">
    <citation type="journal article" date="2016" name="Mol. Biol. Evol.">
        <title>Comparative Genomics of Early-Diverging Mushroom-Forming Fungi Provides Insights into the Origins of Lignocellulose Decay Capabilities.</title>
        <authorList>
            <person name="Nagy L.G."/>
            <person name="Riley R."/>
            <person name="Tritt A."/>
            <person name="Adam C."/>
            <person name="Daum C."/>
            <person name="Floudas D."/>
            <person name="Sun H."/>
            <person name="Yadav J.S."/>
            <person name="Pangilinan J."/>
            <person name="Larsson K.H."/>
            <person name="Matsuura K."/>
            <person name="Barry K."/>
            <person name="Labutti K."/>
            <person name="Kuo R."/>
            <person name="Ohm R.A."/>
            <person name="Bhattacharya S.S."/>
            <person name="Shirouzu T."/>
            <person name="Yoshinaga Y."/>
            <person name="Martin F.M."/>
            <person name="Grigoriev I.V."/>
            <person name="Hibbett D.S."/>
        </authorList>
    </citation>
    <scope>NUCLEOTIDE SEQUENCE [LARGE SCALE GENOMIC DNA]</scope>
    <source>
        <strain evidence="12 13">HHB9708</strain>
    </source>
</reference>
<feature type="domain" description="Peptidase M13 N-terminal" evidence="11">
    <location>
        <begin position="136"/>
        <end position="595"/>
    </location>
</feature>
<proteinExistence type="inferred from homology"/>
<evidence type="ECO:0000313" key="12">
    <source>
        <dbReference type="EMBL" id="KZS99033.1"/>
    </source>
</evidence>
<dbReference type="GO" id="GO:0046872">
    <property type="term" value="F:metal ion binding"/>
    <property type="evidence" value="ECO:0007669"/>
    <property type="project" value="UniProtKB-KW"/>
</dbReference>
<feature type="region of interest" description="Disordered" evidence="8">
    <location>
        <begin position="326"/>
        <end position="385"/>
    </location>
</feature>
<feature type="compositionally biased region" description="Basic and acidic residues" evidence="8">
    <location>
        <begin position="344"/>
        <end position="354"/>
    </location>
</feature>
<evidence type="ECO:0000256" key="9">
    <source>
        <dbReference type="SAM" id="Phobius"/>
    </source>
</evidence>
<evidence type="ECO:0000256" key="7">
    <source>
        <dbReference type="ARBA" id="ARBA00023049"/>
    </source>
</evidence>
<evidence type="ECO:0000256" key="4">
    <source>
        <dbReference type="ARBA" id="ARBA00022723"/>
    </source>
</evidence>
<keyword evidence="9" id="KW-0472">Membrane</keyword>
<dbReference type="Pfam" id="PF05649">
    <property type="entry name" value="Peptidase_M13_N"/>
    <property type="match status" value="1"/>
</dbReference>
<comment type="cofactor">
    <cofactor evidence="1">
        <name>Zn(2+)</name>
        <dbReference type="ChEBI" id="CHEBI:29105"/>
    </cofactor>
</comment>
<dbReference type="CDD" id="cd08662">
    <property type="entry name" value="M13"/>
    <property type="match status" value="1"/>
</dbReference>
<dbReference type="STRING" id="1314777.A0A165AI46"/>
<evidence type="ECO:0000259" key="10">
    <source>
        <dbReference type="Pfam" id="PF01431"/>
    </source>
</evidence>
<organism evidence="12 13">
    <name type="scientific">Sistotremastrum niveocremeum HHB9708</name>
    <dbReference type="NCBI Taxonomy" id="1314777"/>
    <lineage>
        <taxon>Eukaryota</taxon>
        <taxon>Fungi</taxon>
        <taxon>Dikarya</taxon>
        <taxon>Basidiomycota</taxon>
        <taxon>Agaricomycotina</taxon>
        <taxon>Agaricomycetes</taxon>
        <taxon>Sistotremastrales</taxon>
        <taxon>Sistotremastraceae</taxon>
        <taxon>Sertulicium</taxon>
        <taxon>Sertulicium niveocremeum</taxon>
    </lineage>
</organism>
<comment type="similarity">
    <text evidence="2">Belongs to the peptidase M13 family.</text>
</comment>
<dbReference type="GO" id="GO:0016485">
    <property type="term" value="P:protein processing"/>
    <property type="evidence" value="ECO:0007669"/>
    <property type="project" value="TreeGrafter"/>
</dbReference>
<keyword evidence="5" id="KW-0378">Hydrolase</keyword>
<dbReference type="SUPFAM" id="SSF55486">
    <property type="entry name" value="Metalloproteases ('zincins'), catalytic domain"/>
    <property type="match status" value="2"/>
</dbReference>
<dbReference type="InterPro" id="IPR018497">
    <property type="entry name" value="Peptidase_M13_C"/>
</dbReference>
<feature type="transmembrane region" description="Helical" evidence="9">
    <location>
        <begin position="42"/>
        <end position="64"/>
    </location>
</feature>
<feature type="compositionally biased region" description="Polar residues" evidence="8">
    <location>
        <begin position="326"/>
        <end position="339"/>
    </location>
</feature>
<dbReference type="Gene3D" id="3.40.390.10">
    <property type="entry name" value="Collagenase (Catalytic Domain)"/>
    <property type="match status" value="2"/>
</dbReference>
<protein>
    <submittedName>
        <fullName evidence="12">Metalloprotease</fullName>
    </submittedName>
</protein>
<dbReference type="InterPro" id="IPR000718">
    <property type="entry name" value="Peptidase_M13"/>
</dbReference>
<dbReference type="PROSITE" id="PS51885">
    <property type="entry name" value="NEPRILYSIN"/>
    <property type="match status" value="1"/>
</dbReference>
<evidence type="ECO:0000256" key="6">
    <source>
        <dbReference type="ARBA" id="ARBA00022833"/>
    </source>
</evidence>
<keyword evidence="9" id="KW-1133">Transmembrane helix</keyword>
<evidence type="ECO:0000256" key="5">
    <source>
        <dbReference type="ARBA" id="ARBA00022801"/>
    </source>
</evidence>
<dbReference type="GO" id="GO:0005886">
    <property type="term" value="C:plasma membrane"/>
    <property type="evidence" value="ECO:0007669"/>
    <property type="project" value="TreeGrafter"/>
</dbReference>
<dbReference type="InterPro" id="IPR042089">
    <property type="entry name" value="Peptidase_M13_dom_2"/>
</dbReference>
<dbReference type="InterPro" id="IPR024079">
    <property type="entry name" value="MetalloPept_cat_dom_sf"/>
</dbReference>